<organism evidence="11 12">
    <name type="scientific">Candidatus Lambdaproteobacteria bacterium RIFOXYD2_FULL_56_26</name>
    <dbReference type="NCBI Taxonomy" id="1817773"/>
    <lineage>
        <taxon>Bacteria</taxon>
        <taxon>Pseudomonadati</taxon>
        <taxon>Pseudomonadota</taxon>
        <taxon>Candidatus Lambdaproteobacteria</taxon>
    </lineage>
</organism>
<evidence type="ECO:0000256" key="5">
    <source>
        <dbReference type="ARBA" id="ARBA00023244"/>
    </source>
</evidence>
<dbReference type="GO" id="GO:0004852">
    <property type="term" value="F:uroporphyrinogen-III synthase activity"/>
    <property type="evidence" value="ECO:0007669"/>
    <property type="project" value="UniProtKB-UniRule"/>
</dbReference>
<evidence type="ECO:0000256" key="3">
    <source>
        <dbReference type="ARBA" id="ARBA00013109"/>
    </source>
</evidence>
<reference evidence="11 12" key="1">
    <citation type="journal article" date="2016" name="Nat. Commun.">
        <title>Thousands of microbial genomes shed light on interconnected biogeochemical processes in an aquifer system.</title>
        <authorList>
            <person name="Anantharaman K."/>
            <person name="Brown C.T."/>
            <person name="Hug L.A."/>
            <person name="Sharon I."/>
            <person name="Castelle C.J."/>
            <person name="Probst A.J."/>
            <person name="Thomas B.C."/>
            <person name="Singh A."/>
            <person name="Wilkins M.J."/>
            <person name="Karaoz U."/>
            <person name="Brodie E.L."/>
            <person name="Williams K.H."/>
            <person name="Hubbard S.S."/>
            <person name="Banfield J.F."/>
        </authorList>
    </citation>
    <scope>NUCLEOTIDE SEQUENCE [LARGE SCALE GENOMIC DNA]</scope>
</reference>
<dbReference type="InterPro" id="IPR003754">
    <property type="entry name" value="4pyrrol_synth_uPrphyn_synth"/>
</dbReference>
<dbReference type="AlphaFoldDB" id="A0A1F6H1W5"/>
<dbReference type="GO" id="GO:0006782">
    <property type="term" value="P:protoporphyrinogen IX biosynthetic process"/>
    <property type="evidence" value="ECO:0007669"/>
    <property type="project" value="UniProtKB-UniRule"/>
</dbReference>
<dbReference type="CDD" id="cd06578">
    <property type="entry name" value="HemD"/>
    <property type="match status" value="1"/>
</dbReference>
<dbReference type="Proteomes" id="UP000177583">
    <property type="component" value="Unassembled WGS sequence"/>
</dbReference>
<dbReference type="Gene3D" id="3.40.50.10090">
    <property type="match status" value="2"/>
</dbReference>
<dbReference type="InterPro" id="IPR039793">
    <property type="entry name" value="UROS/Hem4"/>
</dbReference>
<dbReference type="Pfam" id="PF02602">
    <property type="entry name" value="HEM4"/>
    <property type="match status" value="1"/>
</dbReference>
<evidence type="ECO:0000256" key="6">
    <source>
        <dbReference type="ARBA" id="ARBA00037589"/>
    </source>
</evidence>
<evidence type="ECO:0000256" key="8">
    <source>
        <dbReference type="ARBA" id="ARBA00048617"/>
    </source>
</evidence>
<keyword evidence="4 9" id="KW-0456">Lyase</keyword>
<comment type="catalytic activity">
    <reaction evidence="8 9">
        <text>hydroxymethylbilane = uroporphyrinogen III + H2O</text>
        <dbReference type="Rhea" id="RHEA:18965"/>
        <dbReference type="ChEBI" id="CHEBI:15377"/>
        <dbReference type="ChEBI" id="CHEBI:57308"/>
        <dbReference type="ChEBI" id="CHEBI:57845"/>
        <dbReference type="EC" id="4.2.1.75"/>
    </reaction>
</comment>
<dbReference type="EMBL" id="MFNF01000005">
    <property type="protein sequence ID" value="OGH04284.1"/>
    <property type="molecule type" value="Genomic_DNA"/>
</dbReference>
<gene>
    <name evidence="11" type="ORF">A2557_10825</name>
</gene>
<dbReference type="GO" id="GO:0006780">
    <property type="term" value="P:uroporphyrinogen III biosynthetic process"/>
    <property type="evidence" value="ECO:0007669"/>
    <property type="project" value="UniProtKB-UniRule"/>
</dbReference>
<comment type="similarity">
    <text evidence="2 9">Belongs to the uroporphyrinogen-III synthase family.</text>
</comment>
<accession>A0A1F6H1W5</accession>
<comment type="caution">
    <text evidence="11">The sequence shown here is derived from an EMBL/GenBank/DDBJ whole genome shotgun (WGS) entry which is preliminary data.</text>
</comment>
<name>A0A1F6H1W5_9PROT</name>
<evidence type="ECO:0000256" key="1">
    <source>
        <dbReference type="ARBA" id="ARBA00004772"/>
    </source>
</evidence>
<evidence type="ECO:0000256" key="9">
    <source>
        <dbReference type="RuleBase" id="RU366031"/>
    </source>
</evidence>
<evidence type="ECO:0000259" key="10">
    <source>
        <dbReference type="Pfam" id="PF02602"/>
    </source>
</evidence>
<sequence length="255" mass="28041">MELQGLHILTTRDSLGTDHLKGMLEAKGARVSAIPTLSLLPPDDWSSFDQAAQSLAQFDWAIFTSINAVFQTAKRLKELGLPWNPGLKIAAVGQKTALELESLGWKVSLVPKDFQAEGLLKALEATRLEGKRFFFPRAEQARELLVDSLRFLGAKVELVGVYKNEPAWENHAKLKACLEEDAPHWITFTSASTVQNFLKVLGELPDALPRLASIGKVTSMELRNKGMVATVTAEPQTLEGLVGAIIKKEERDPSL</sequence>
<dbReference type="InterPro" id="IPR036108">
    <property type="entry name" value="4pyrrol_syn_uPrphyn_synt_sf"/>
</dbReference>
<comment type="pathway">
    <text evidence="1 9">Porphyrin-containing compound metabolism; protoporphyrin-IX biosynthesis; coproporphyrinogen-III from 5-aminolevulinate: step 3/4.</text>
</comment>
<evidence type="ECO:0000313" key="11">
    <source>
        <dbReference type="EMBL" id="OGH04284.1"/>
    </source>
</evidence>
<proteinExistence type="inferred from homology"/>
<dbReference type="PANTHER" id="PTHR38042:SF1">
    <property type="entry name" value="UROPORPHYRINOGEN-III SYNTHASE, CHLOROPLASTIC"/>
    <property type="match status" value="1"/>
</dbReference>
<evidence type="ECO:0000256" key="7">
    <source>
        <dbReference type="ARBA" id="ARBA00040167"/>
    </source>
</evidence>
<comment type="function">
    <text evidence="6 9">Catalyzes cyclization of the linear tetrapyrrole, hydroxymethylbilane, to the macrocyclic uroporphyrinogen III.</text>
</comment>
<dbReference type="PANTHER" id="PTHR38042">
    <property type="entry name" value="UROPORPHYRINOGEN-III SYNTHASE, CHLOROPLASTIC"/>
    <property type="match status" value="1"/>
</dbReference>
<keyword evidence="5 9" id="KW-0627">Porphyrin biosynthesis</keyword>
<dbReference type="SUPFAM" id="SSF69618">
    <property type="entry name" value="HemD-like"/>
    <property type="match status" value="1"/>
</dbReference>
<evidence type="ECO:0000256" key="2">
    <source>
        <dbReference type="ARBA" id="ARBA00008133"/>
    </source>
</evidence>
<dbReference type="UniPathway" id="UPA00251">
    <property type="reaction ID" value="UER00320"/>
</dbReference>
<feature type="domain" description="Tetrapyrrole biosynthesis uroporphyrinogen III synthase" evidence="10">
    <location>
        <begin position="19"/>
        <end position="242"/>
    </location>
</feature>
<evidence type="ECO:0000313" key="12">
    <source>
        <dbReference type="Proteomes" id="UP000177583"/>
    </source>
</evidence>
<protein>
    <recommendedName>
        <fullName evidence="7 9">Uroporphyrinogen-III synthase</fullName>
        <ecNumber evidence="3 9">4.2.1.75</ecNumber>
    </recommendedName>
</protein>
<dbReference type="EC" id="4.2.1.75" evidence="3 9"/>
<evidence type="ECO:0000256" key="4">
    <source>
        <dbReference type="ARBA" id="ARBA00023239"/>
    </source>
</evidence>